<gene>
    <name evidence="4" type="ORF">EBO34_18505</name>
</gene>
<evidence type="ECO:0000313" key="5">
    <source>
        <dbReference type="Proteomes" id="UP000278746"/>
    </source>
</evidence>
<dbReference type="PRINTS" id="PR00081">
    <property type="entry name" value="GDHRDH"/>
</dbReference>
<dbReference type="CDD" id="cd08935">
    <property type="entry name" value="mannonate_red_SDR_c"/>
    <property type="match status" value="1"/>
</dbReference>
<dbReference type="NCBIfam" id="NF006132">
    <property type="entry name" value="PRK08277.1"/>
    <property type="match status" value="1"/>
</dbReference>
<reference evidence="4 5" key="1">
    <citation type="submission" date="2018-10" db="EMBL/GenBank/DDBJ databases">
        <title>Bacillus Keqinensis sp. nov., a moderately halophilic bacterium isolated from a saline-alkaline lake.</title>
        <authorList>
            <person name="Wang H."/>
        </authorList>
    </citation>
    <scope>NUCLEOTIDE SEQUENCE [LARGE SCALE GENOMIC DNA]</scope>
    <source>
        <strain evidence="4 5">KQ-3</strain>
    </source>
</reference>
<evidence type="ECO:0000256" key="3">
    <source>
        <dbReference type="RuleBase" id="RU000363"/>
    </source>
</evidence>
<name>A0A3M7TQD0_9BACI</name>
<comment type="caution">
    <text evidence="4">The sequence shown here is derived from an EMBL/GenBank/DDBJ whole genome shotgun (WGS) entry which is preliminary data.</text>
</comment>
<dbReference type="GO" id="GO:0016616">
    <property type="term" value="F:oxidoreductase activity, acting on the CH-OH group of donors, NAD or NADP as acceptor"/>
    <property type="evidence" value="ECO:0007669"/>
    <property type="project" value="TreeGrafter"/>
</dbReference>
<dbReference type="OrthoDB" id="9803333at2"/>
<dbReference type="InterPro" id="IPR002347">
    <property type="entry name" value="SDR_fam"/>
</dbReference>
<evidence type="ECO:0000313" key="4">
    <source>
        <dbReference type="EMBL" id="RNA67217.1"/>
    </source>
</evidence>
<comment type="similarity">
    <text evidence="1 3">Belongs to the short-chain dehydrogenases/reductases (SDR) family.</text>
</comment>
<dbReference type="PANTHER" id="PTHR42760:SF115">
    <property type="entry name" value="3-OXOACYL-[ACYL-CARRIER-PROTEIN] REDUCTASE FABG"/>
    <property type="match status" value="1"/>
</dbReference>
<keyword evidence="2" id="KW-0560">Oxidoreductase</keyword>
<dbReference type="EMBL" id="RHIB01000003">
    <property type="protein sequence ID" value="RNA67217.1"/>
    <property type="molecule type" value="Genomic_DNA"/>
</dbReference>
<dbReference type="PROSITE" id="PS00061">
    <property type="entry name" value="ADH_SHORT"/>
    <property type="match status" value="1"/>
</dbReference>
<protein>
    <submittedName>
        <fullName evidence="4">SDR family NAD(P)-dependent oxidoreductase</fullName>
    </submittedName>
</protein>
<keyword evidence="5" id="KW-1185">Reference proteome</keyword>
<evidence type="ECO:0000256" key="1">
    <source>
        <dbReference type="ARBA" id="ARBA00006484"/>
    </source>
</evidence>
<sequence>MQLPFTVDLQSKVVVVTGGSGVLGSTMCEALAKCGAKVAILATNQEKMDTLVKKIRESGGTAEGFEVDVLNKDSLERAHEQLTSTFGSTDILINAAGGNHTKATTTTEKLKIEDIYDDSNRTFFDLDPESLDWLLRLNYMGTLLPIQVFSKDMAGKKGGSVINVSSMNGFRPLTKIPAYSGAKAAINNLTQWLSVYYSDVGIRVNAIAPGFFLTKQNETLLLTEEGEYTDRAKKIIEHTPLGRFGDAKELLGTLLWLIDSQSSSFVNGVVIPVDGGFSAYSGV</sequence>
<dbReference type="InterPro" id="IPR036291">
    <property type="entry name" value="NAD(P)-bd_dom_sf"/>
</dbReference>
<proteinExistence type="inferred from homology"/>
<dbReference type="AlphaFoldDB" id="A0A3M7TQD0"/>
<dbReference type="SUPFAM" id="SSF51735">
    <property type="entry name" value="NAD(P)-binding Rossmann-fold domains"/>
    <property type="match status" value="1"/>
</dbReference>
<organism evidence="4 5">
    <name type="scientific">Alteribacter keqinensis</name>
    <dbReference type="NCBI Taxonomy" id="2483800"/>
    <lineage>
        <taxon>Bacteria</taxon>
        <taxon>Bacillati</taxon>
        <taxon>Bacillota</taxon>
        <taxon>Bacilli</taxon>
        <taxon>Bacillales</taxon>
        <taxon>Bacillaceae</taxon>
        <taxon>Alteribacter</taxon>
    </lineage>
</organism>
<dbReference type="PRINTS" id="PR00080">
    <property type="entry name" value="SDRFAMILY"/>
</dbReference>
<dbReference type="Gene3D" id="3.40.50.720">
    <property type="entry name" value="NAD(P)-binding Rossmann-like Domain"/>
    <property type="match status" value="1"/>
</dbReference>
<dbReference type="InterPro" id="IPR020904">
    <property type="entry name" value="Sc_DH/Rdtase_CS"/>
</dbReference>
<evidence type="ECO:0000256" key="2">
    <source>
        <dbReference type="ARBA" id="ARBA00023002"/>
    </source>
</evidence>
<accession>A0A3M7TQD0</accession>
<dbReference type="RefSeq" id="WP_122901448.1">
    <property type="nucleotide sequence ID" value="NZ_RHIB01000003.1"/>
</dbReference>
<dbReference type="PANTHER" id="PTHR42760">
    <property type="entry name" value="SHORT-CHAIN DEHYDROGENASES/REDUCTASES FAMILY MEMBER"/>
    <property type="match status" value="1"/>
</dbReference>
<dbReference type="Proteomes" id="UP000278746">
    <property type="component" value="Unassembled WGS sequence"/>
</dbReference>
<dbReference type="Pfam" id="PF00106">
    <property type="entry name" value="adh_short"/>
    <property type="match status" value="1"/>
</dbReference>